<dbReference type="InterPro" id="IPR001623">
    <property type="entry name" value="DnaJ_domain"/>
</dbReference>
<dbReference type="InterPro" id="IPR008971">
    <property type="entry name" value="HSP40/DnaJ_pept-bd"/>
</dbReference>
<evidence type="ECO:0000256" key="6">
    <source>
        <dbReference type="ARBA" id="ARBA00022737"/>
    </source>
</evidence>
<dbReference type="CDD" id="cd10719">
    <property type="entry name" value="DnaJ_zf"/>
    <property type="match status" value="1"/>
</dbReference>
<dbReference type="InterPro" id="IPR012724">
    <property type="entry name" value="DnaJ"/>
</dbReference>
<evidence type="ECO:0000256" key="2">
    <source>
        <dbReference type="ARBA" id="ARBA00011738"/>
    </source>
</evidence>
<feature type="binding site" evidence="14">
    <location>
        <position position="198"/>
    </location>
    <ligand>
        <name>Zn(2+)</name>
        <dbReference type="ChEBI" id="CHEBI:29105"/>
        <label>2</label>
    </ligand>
</feature>
<comment type="cofactor">
    <cofactor evidence="14">
        <name>Zn(2+)</name>
        <dbReference type="ChEBI" id="CHEBI:29105"/>
    </cofactor>
    <text evidence="14">Binds 2 Zn(2+) ions per monomer.</text>
</comment>
<protein>
    <recommendedName>
        <fullName evidence="13 14">Chaperone protein DnaJ</fullName>
    </recommendedName>
</protein>
<evidence type="ECO:0000259" key="16">
    <source>
        <dbReference type="PROSITE" id="PS50076"/>
    </source>
</evidence>
<feature type="repeat" description="CXXCXGXG motif" evidence="14">
    <location>
        <begin position="212"/>
        <end position="219"/>
    </location>
</feature>
<dbReference type="GO" id="GO:0051082">
    <property type="term" value="F:unfolded protein binding"/>
    <property type="evidence" value="ECO:0007669"/>
    <property type="project" value="UniProtKB-UniRule"/>
</dbReference>
<dbReference type="InterPro" id="IPR002939">
    <property type="entry name" value="DnaJ_C"/>
</dbReference>
<feature type="repeat" description="CXXCXGXG motif" evidence="14">
    <location>
        <begin position="198"/>
        <end position="205"/>
    </location>
</feature>
<dbReference type="Pfam" id="PF00684">
    <property type="entry name" value="DnaJ_CXXCXGXG"/>
    <property type="match status" value="1"/>
</dbReference>
<feature type="binding site" evidence="14">
    <location>
        <position position="201"/>
    </location>
    <ligand>
        <name>Zn(2+)</name>
        <dbReference type="ChEBI" id="CHEBI:29105"/>
        <label>2</label>
    </ligand>
</feature>
<feature type="domain" description="CR-type" evidence="17">
    <location>
        <begin position="146"/>
        <end position="224"/>
    </location>
</feature>
<dbReference type="GO" id="GO:0006260">
    <property type="term" value="P:DNA replication"/>
    <property type="evidence" value="ECO:0007669"/>
    <property type="project" value="UniProtKB-KW"/>
</dbReference>
<sequence length="388" mass="42179">MAQRDYYEVLGVAKTASQDEIKKAYRRMASKYHPDKNIGKEEEAEKQFKDVQAAYEVLSNEEKRRMYDQYGHDAVNGQGGAGGFGGGFGGFGGQGGNADFSDIFGDMFGDIFGSSGGGRRSSGPRAYRGEDVAYQLDISLEEAVFGTNARIKTNIRSTCDHCDGTGAEPGTSITTCDTCHGAGQVRMSQGFFSVQQPCPTCHGRGKIIKNPCKKCNGSGSEYKTQTLEVKIPAGVDTGNNIRLEGKGEAGVNGGPNGDLYVQINVRPHPIFKREGQNLHCTVPISFVTASLGGEIEVPTLDGRVNLKIPAETQTGRVFRLRGKGVRSIRGEYQGDLLCTVNIETPVKLTTEQKEILKQFGETLGEKHNPQEKGFIDRVKDFLDNLKKK</sequence>
<evidence type="ECO:0000256" key="9">
    <source>
        <dbReference type="ARBA" id="ARBA00023016"/>
    </source>
</evidence>
<name>A0AB35BXS9_9GAMM</name>
<dbReference type="GO" id="GO:0005524">
    <property type="term" value="F:ATP binding"/>
    <property type="evidence" value="ECO:0007669"/>
    <property type="project" value="InterPro"/>
</dbReference>
<evidence type="ECO:0000256" key="13">
    <source>
        <dbReference type="ARBA" id="ARBA00067609"/>
    </source>
</evidence>
<dbReference type="GO" id="GO:0016491">
    <property type="term" value="F:oxidoreductase activity"/>
    <property type="evidence" value="ECO:0007669"/>
    <property type="project" value="UniProtKB-KW"/>
</dbReference>
<evidence type="ECO:0000259" key="17">
    <source>
        <dbReference type="PROSITE" id="PS51188"/>
    </source>
</evidence>
<dbReference type="GeneID" id="58264010"/>
<dbReference type="GO" id="GO:0008270">
    <property type="term" value="F:zinc ion binding"/>
    <property type="evidence" value="ECO:0007669"/>
    <property type="project" value="UniProtKB-UniRule"/>
</dbReference>
<keyword evidence="8 14" id="KW-0862">Zinc</keyword>
<feature type="binding site" evidence="14">
    <location>
        <position position="215"/>
    </location>
    <ligand>
        <name>Zn(2+)</name>
        <dbReference type="ChEBI" id="CHEBI:29105"/>
        <label>1</label>
    </ligand>
</feature>
<dbReference type="CDD" id="cd06257">
    <property type="entry name" value="DnaJ"/>
    <property type="match status" value="1"/>
</dbReference>
<comment type="domain">
    <text evidence="14">The J domain is necessary and sufficient to stimulate DnaK ATPase activity. Zinc center 1 plays an important role in the autonomous, DnaK-independent chaperone activity of DnaJ. Zinc center 2 is essential for interaction with DnaK and for DnaJ activity.</text>
</comment>
<dbReference type="Gene3D" id="2.10.230.10">
    <property type="entry name" value="Heat shock protein DnaJ, cysteine-rich domain"/>
    <property type="match status" value="1"/>
</dbReference>
<feature type="binding site" evidence="14">
    <location>
        <position position="179"/>
    </location>
    <ligand>
        <name>Zn(2+)</name>
        <dbReference type="ChEBI" id="CHEBI:29105"/>
        <label>2</label>
    </ligand>
</feature>
<dbReference type="FunFam" id="2.60.260.20:FF:000004">
    <property type="entry name" value="Molecular chaperone DnaJ"/>
    <property type="match status" value="1"/>
</dbReference>
<dbReference type="CDD" id="cd10747">
    <property type="entry name" value="DnaJ_C"/>
    <property type="match status" value="1"/>
</dbReference>
<dbReference type="SUPFAM" id="SSF46565">
    <property type="entry name" value="Chaperone J-domain"/>
    <property type="match status" value="1"/>
</dbReference>
<feature type="binding site" evidence="14">
    <location>
        <position position="162"/>
    </location>
    <ligand>
        <name>Zn(2+)</name>
        <dbReference type="ChEBI" id="CHEBI:29105"/>
        <label>1</label>
    </ligand>
</feature>
<dbReference type="RefSeq" id="WP_008315794.1">
    <property type="nucleotide sequence ID" value="NZ_CP115969.1"/>
</dbReference>
<evidence type="ECO:0000313" key="19">
    <source>
        <dbReference type="Proteomes" id="UP000680020"/>
    </source>
</evidence>
<feature type="repeat" description="CXXCXGXG motif" evidence="14">
    <location>
        <begin position="159"/>
        <end position="166"/>
    </location>
</feature>
<dbReference type="Gene3D" id="2.60.260.20">
    <property type="entry name" value="Urease metallochaperone UreE, N-terminal domain"/>
    <property type="match status" value="2"/>
</dbReference>
<dbReference type="PROSITE" id="PS00636">
    <property type="entry name" value="DNAJ_1"/>
    <property type="match status" value="1"/>
</dbReference>
<keyword evidence="10 14" id="KW-0143">Chaperone</keyword>
<dbReference type="SMART" id="SM00271">
    <property type="entry name" value="DnaJ"/>
    <property type="match status" value="1"/>
</dbReference>
<evidence type="ECO:0000256" key="3">
    <source>
        <dbReference type="ARBA" id="ARBA00022490"/>
    </source>
</evidence>
<comment type="caution">
    <text evidence="18">The sequence shown here is derived from an EMBL/GenBank/DDBJ whole genome shotgun (WGS) entry which is preliminary data.</text>
</comment>
<evidence type="ECO:0000313" key="18">
    <source>
        <dbReference type="EMBL" id="MBS7824559.1"/>
    </source>
</evidence>
<keyword evidence="4 14" id="KW-0235">DNA replication</keyword>
<dbReference type="GO" id="GO:0009408">
    <property type="term" value="P:response to heat"/>
    <property type="evidence" value="ECO:0007669"/>
    <property type="project" value="InterPro"/>
</dbReference>
<evidence type="ECO:0000256" key="10">
    <source>
        <dbReference type="ARBA" id="ARBA00023186"/>
    </source>
</evidence>
<comment type="subcellular location">
    <subcellularLocation>
        <location evidence="1 14">Cytoplasm</location>
    </subcellularLocation>
</comment>
<dbReference type="SUPFAM" id="SSF57938">
    <property type="entry name" value="DnaJ/Hsp40 cysteine-rich domain"/>
    <property type="match status" value="1"/>
</dbReference>
<dbReference type="HAMAP" id="MF_01152">
    <property type="entry name" value="DnaJ"/>
    <property type="match status" value="1"/>
</dbReference>
<gene>
    <name evidence="14 18" type="primary">dnaJ</name>
    <name evidence="18" type="ORF">J7561_05000</name>
</gene>
<evidence type="ECO:0000256" key="14">
    <source>
        <dbReference type="HAMAP-Rule" id="MF_01152"/>
    </source>
</evidence>
<comment type="subunit">
    <text evidence="2 14">Homodimer.</text>
</comment>
<comment type="similarity">
    <text evidence="12 14">Belongs to the DnaJ family.</text>
</comment>
<feature type="binding site" evidence="14">
    <location>
        <position position="212"/>
    </location>
    <ligand>
        <name>Zn(2+)</name>
        <dbReference type="ChEBI" id="CHEBI:29105"/>
        <label>1</label>
    </ligand>
</feature>
<evidence type="ECO:0000256" key="12">
    <source>
        <dbReference type="ARBA" id="ARBA00061004"/>
    </source>
</evidence>
<dbReference type="Gene3D" id="1.10.287.110">
    <property type="entry name" value="DnaJ domain"/>
    <property type="match status" value="1"/>
</dbReference>
<dbReference type="PANTHER" id="PTHR43096:SF48">
    <property type="entry name" value="CHAPERONE PROTEIN DNAJ"/>
    <property type="match status" value="1"/>
</dbReference>
<dbReference type="InterPro" id="IPR036869">
    <property type="entry name" value="J_dom_sf"/>
</dbReference>
<organism evidence="18 19">
    <name type="scientific">Wohlfahrtiimonas chitiniclastica</name>
    <dbReference type="NCBI Taxonomy" id="400946"/>
    <lineage>
        <taxon>Bacteria</taxon>
        <taxon>Pseudomonadati</taxon>
        <taxon>Pseudomonadota</taxon>
        <taxon>Gammaproteobacteria</taxon>
        <taxon>Cardiobacteriales</taxon>
        <taxon>Ignatzschineriaceae</taxon>
        <taxon>Wohlfahrtiimonas</taxon>
    </lineage>
</organism>
<dbReference type="InterPro" id="IPR001305">
    <property type="entry name" value="HSP_DnaJ_Cys-rich_dom"/>
</dbReference>
<comment type="function">
    <text evidence="11 14">Participates actively in the response to hyperosmotic and heat shock by preventing the aggregation of stress-denatured proteins and by disaggregating proteins, also in an autonomous, DnaK-independent fashion. Unfolded proteins bind initially to DnaJ; upon interaction with the DnaJ-bound protein, DnaK hydrolyzes its bound ATP, resulting in the formation of a stable complex. GrpE releases ADP from DnaK; ATP binding to DnaK triggers the release of the substrate protein, thus completing the reaction cycle. Several rounds of ATP-dependent interactions between DnaJ, DnaK and GrpE are required for fully efficient folding. Also involved, together with DnaK and GrpE, in the DNA replication of plasmids through activation of initiation proteins.</text>
</comment>
<feature type="zinc finger region" description="CR-type" evidence="15">
    <location>
        <begin position="146"/>
        <end position="224"/>
    </location>
</feature>
<dbReference type="Pfam" id="PF01556">
    <property type="entry name" value="DnaJ_C"/>
    <property type="match status" value="1"/>
</dbReference>
<evidence type="ECO:0000256" key="5">
    <source>
        <dbReference type="ARBA" id="ARBA00022723"/>
    </source>
</evidence>
<evidence type="ECO:0000256" key="1">
    <source>
        <dbReference type="ARBA" id="ARBA00004496"/>
    </source>
</evidence>
<dbReference type="Pfam" id="PF00226">
    <property type="entry name" value="DnaJ"/>
    <property type="match status" value="1"/>
</dbReference>
<dbReference type="Proteomes" id="UP000680020">
    <property type="component" value="Unassembled WGS sequence"/>
</dbReference>
<dbReference type="FunFam" id="2.10.230.10:FF:000002">
    <property type="entry name" value="Molecular chaperone DnaJ"/>
    <property type="match status" value="1"/>
</dbReference>
<dbReference type="PANTHER" id="PTHR43096">
    <property type="entry name" value="DNAJ HOMOLOG 1, MITOCHONDRIAL-RELATED"/>
    <property type="match status" value="1"/>
</dbReference>
<keyword evidence="9 14" id="KW-0346">Stress response</keyword>
<dbReference type="NCBIfam" id="TIGR02349">
    <property type="entry name" value="DnaJ_bact"/>
    <property type="match status" value="1"/>
</dbReference>
<keyword evidence="7 14" id="KW-0863">Zinc-finger</keyword>
<feature type="binding site" evidence="14">
    <location>
        <position position="176"/>
    </location>
    <ligand>
        <name>Zn(2+)</name>
        <dbReference type="ChEBI" id="CHEBI:29105"/>
        <label>2</label>
    </ligand>
</feature>
<feature type="repeat" description="CXXCXGXG motif" evidence="14">
    <location>
        <begin position="176"/>
        <end position="183"/>
    </location>
</feature>
<dbReference type="FunFam" id="1.10.287.110:FF:000034">
    <property type="entry name" value="Chaperone protein DnaJ"/>
    <property type="match status" value="1"/>
</dbReference>
<keyword evidence="3 14" id="KW-0963">Cytoplasm</keyword>
<dbReference type="PROSITE" id="PS51188">
    <property type="entry name" value="ZF_CR"/>
    <property type="match status" value="1"/>
</dbReference>
<keyword evidence="18" id="KW-0560">Oxidoreductase</keyword>
<feature type="domain" description="J" evidence="16">
    <location>
        <begin position="5"/>
        <end position="71"/>
    </location>
</feature>
<dbReference type="InterPro" id="IPR018253">
    <property type="entry name" value="DnaJ_domain_CS"/>
</dbReference>
<keyword evidence="6 14" id="KW-0677">Repeat</keyword>
<evidence type="ECO:0000256" key="11">
    <source>
        <dbReference type="ARBA" id="ARBA00053423"/>
    </source>
</evidence>
<feature type="binding site" evidence="14">
    <location>
        <position position="159"/>
    </location>
    <ligand>
        <name>Zn(2+)</name>
        <dbReference type="ChEBI" id="CHEBI:29105"/>
        <label>1</label>
    </ligand>
</feature>
<accession>A0AB35BXS9</accession>
<evidence type="ECO:0000256" key="15">
    <source>
        <dbReference type="PROSITE-ProRule" id="PRU00546"/>
    </source>
</evidence>
<dbReference type="GO" id="GO:0005737">
    <property type="term" value="C:cytoplasm"/>
    <property type="evidence" value="ECO:0007669"/>
    <property type="project" value="UniProtKB-SubCell"/>
</dbReference>
<dbReference type="EMBL" id="JAGIBU010000003">
    <property type="protein sequence ID" value="MBS7824559.1"/>
    <property type="molecule type" value="Genomic_DNA"/>
</dbReference>
<dbReference type="SUPFAM" id="SSF49493">
    <property type="entry name" value="HSP40/DnaJ peptide-binding domain"/>
    <property type="match status" value="2"/>
</dbReference>
<dbReference type="GO" id="GO:0031072">
    <property type="term" value="F:heat shock protein binding"/>
    <property type="evidence" value="ECO:0007669"/>
    <property type="project" value="InterPro"/>
</dbReference>
<dbReference type="NCBIfam" id="NF008035">
    <property type="entry name" value="PRK10767.1"/>
    <property type="match status" value="1"/>
</dbReference>
<evidence type="ECO:0000256" key="4">
    <source>
        <dbReference type="ARBA" id="ARBA00022705"/>
    </source>
</evidence>
<dbReference type="InterPro" id="IPR036410">
    <property type="entry name" value="HSP_DnaJ_Cys-rich_dom_sf"/>
</dbReference>
<dbReference type="GO" id="GO:0042026">
    <property type="term" value="P:protein refolding"/>
    <property type="evidence" value="ECO:0007669"/>
    <property type="project" value="TreeGrafter"/>
</dbReference>
<dbReference type="PROSITE" id="PS50076">
    <property type="entry name" value="DNAJ_2"/>
    <property type="match status" value="1"/>
</dbReference>
<proteinExistence type="inferred from homology"/>
<evidence type="ECO:0000256" key="7">
    <source>
        <dbReference type="ARBA" id="ARBA00022771"/>
    </source>
</evidence>
<reference evidence="18" key="1">
    <citation type="submission" date="2021-03" db="EMBL/GenBank/DDBJ databases">
        <title>Identification and antibiotic profiling of Wohlfahrtiimonas chitiniclastica, an underestimated human pathogen.</title>
        <authorList>
            <person name="Kopf A."/>
            <person name="Bunk B."/>
            <person name="Coldewey S."/>
            <person name="Gunzer F."/>
            <person name="Riedel T."/>
            <person name="Schroettner P."/>
        </authorList>
    </citation>
    <scope>NUCLEOTIDE SEQUENCE</scope>
    <source>
        <strain evidence="18">DSM 100917</strain>
    </source>
</reference>
<dbReference type="AlphaFoldDB" id="A0AB35BXS9"/>
<evidence type="ECO:0000256" key="8">
    <source>
        <dbReference type="ARBA" id="ARBA00022833"/>
    </source>
</evidence>
<keyword evidence="5 14" id="KW-0479">Metal-binding</keyword>
<dbReference type="PRINTS" id="PR00625">
    <property type="entry name" value="JDOMAIN"/>
</dbReference>